<evidence type="ECO:0000313" key="6">
    <source>
        <dbReference type="EMBL" id="GHD99993.1"/>
    </source>
</evidence>
<dbReference type="GO" id="GO:1902201">
    <property type="term" value="P:negative regulation of bacterial-type flagellum-dependent cell motility"/>
    <property type="evidence" value="ECO:0007669"/>
    <property type="project" value="TreeGrafter"/>
</dbReference>
<dbReference type="SUPFAM" id="SSF55073">
    <property type="entry name" value="Nucleotide cyclase"/>
    <property type="match status" value="1"/>
</dbReference>
<accession>A0AAN4UPT8</accession>
<evidence type="ECO:0000313" key="7">
    <source>
        <dbReference type="Proteomes" id="UP000634647"/>
    </source>
</evidence>
<reference evidence="6" key="2">
    <citation type="submission" date="2023-06" db="EMBL/GenBank/DDBJ databases">
        <authorList>
            <person name="Sun Q."/>
            <person name="Zhou Y."/>
        </authorList>
    </citation>
    <scope>NUCLEOTIDE SEQUENCE</scope>
    <source>
        <strain evidence="6">CGMCC 1.10859</strain>
    </source>
</reference>
<evidence type="ECO:0000259" key="4">
    <source>
        <dbReference type="PROSITE" id="PS50110"/>
    </source>
</evidence>
<dbReference type="Proteomes" id="UP000634647">
    <property type="component" value="Unassembled WGS sequence"/>
</dbReference>
<dbReference type="CDD" id="cd01949">
    <property type="entry name" value="GGDEF"/>
    <property type="match status" value="1"/>
</dbReference>
<sequence>MQVSGSILIVDGVATSRIVMKARLGQAFYSILQAVDGGAGLKLARSERPDVVLIDHSLPDMDGTEFCARLRSDPETATLPVVMLGAKGHPEDRLAALEAGADDYLTRPLNEALLLARLRSLVRAGEIEAELQLRDDTCRELGFAESAAGPEKPARVALVADAQDDGVVWRTALAAQLDTAVDLLPRADVLSEVPGRPVADVFVLAIGASVGPGLGSVAGALDVMSELRSRAATRHAAILVLLPRGGPAAAAIALDLGAGDVVTGPFDPREIALRLGHLIARKRRLERLRACVSQGLRLAVTDPLTGLYNRRYALPHLARIAERADSSGRRFAVMVLDLDRFKRINDTWGHSAGDEVLVRVAERLARNLRAGDLLARIGGEEFLVVLPDADLPTAQQLAERLCRLIEAAPAVLPNGAEITVTLSIGLAIGDPTQPGGTDGRSLLDRADHALLAAKAEGRNQVTIDRPAA</sequence>
<dbReference type="SMART" id="SM00448">
    <property type="entry name" value="REC"/>
    <property type="match status" value="1"/>
</dbReference>
<dbReference type="Gene3D" id="3.30.70.270">
    <property type="match status" value="1"/>
</dbReference>
<protein>
    <recommendedName>
        <fullName evidence="1">diguanylate cyclase</fullName>
        <ecNumber evidence="1">2.7.7.65</ecNumber>
    </recommendedName>
</protein>
<dbReference type="InterPro" id="IPR050469">
    <property type="entry name" value="Diguanylate_Cyclase"/>
</dbReference>
<name>A0AAN4UPT8_9RHOB</name>
<dbReference type="Pfam" id="PF00990">
    <property type="entry name" value="GGDEF"/>
    <property type="match status" value="1"/>
</dbReference>
<proteinExistence type="predicted"/>
<comment type="caution">
    <text evidence="6">The sequence shown here is derived from an EMBL/GenBank/DDBJ whole genome shotgun (WGS) entry which is preliminary data.</text>
</comment>
<dbReference type="PROSITE" id="PS50110">
    <property type="entry name" value="RESPONSE_REGULATORY"/>
    <property type="match status" value="2"/>
</dbReference>
<dbReference type="GO" id="GO:0052621">
    <property type="term" value="F:diguanylate cyclase activity"/>
    <property type="evidence" value="ECO:0007669"/>
    <property type="project" value="UniProtKB-EC"/>
</dbReference>
<dbReference type="PANTHER" id="PTHR45138">
    <property type="entry name" value="REGULATORY COMPONENTS OF SENSORY TRANSDUCTION SYSTEM"/>
    <property type="match status" value="1"/>
</dbReference>
<dbReference type="SMART" id="SM00267">
    <property type="entry name" value="GGDEF"/>
    <property type="match status" value="1"/>
</dbReference>
<dbReference type="AlphaFoldDB" id="A0AAN4UPT8"/>
<dbReference type="EC" id="2.7.7.65" evidence="1"/>
<feature type="modified residue" description="4-aspartylphosphate" evidence="3">
    <location>
        <position position="55"/>
    </location>
</feature>
<comment type="caution">
    <text evidence="3">Lacks conserved residue(s) required for the propagation of feature annotation.</text>
</comment>
<evidence type="ECO:0000256" key="1">
    <source>
        <dbReference type="ARBA" id="ARBA00012528"/>
    </source>
</evidence>
<dbReference type="InterPro" id="IPR001789">
    <property type="entry name" value="Sig_transdc_resp-reg_receiver"/>
</dbReference>
<feature type="domain" description="Response regulatory" evidence="4">
    <location>
        <begin position="155"/>
        <end position="279"/>
    </location>
</feature>
<evidence type="ECO:0000259" key="5">
    <source>
        <dbReference type="PROSITE" id="PS50887"/>
    </source>
</evidence>
<dbReference type="InterPro" id="IPR043128">
    <property type="entry name" value="Rev_trsase/Diguanyl_cyclase"/>
</dbReference>
<dbReference type="InterPro" id="IPR000160">
    <property type="entry name" value="GGDEF_dom"/>
</dbReference>
<dbReference type="PANTHER" id="PTHR45138:SF9">
    <property type="entry name" value="DIGUANYLATE CYCLASE DGCM-RELATED"/>
    <property type="match status" value="1"/>
</dbReference>
<dbReference type="GO" id="GO:0043709">
    <property type="term" value="P:cell adhesion involved in single-species biofilm formation"/>
    <property type="evidence" value="ECO:0007669"/>
    <property type="project" value="TreeGrafter"/>
</dbReference>
<evidence type="ECO:0000256" key="3">
    <source>
        <dbReference type="PROSITE-ProRule" id="PRU00169"/>
    </source>
</evidence>
<dbReference type="InterPro" id="IPR011006">
    <property type="entry name" value="CheY-like_superfamily"/>
</dbReference>
<dbReference type="EMBL" id="BNAB01000003">
    <property type="protein sequence ID" value="GHD99993.1"/>
    <property type="molecule type" value="Genomic_DNA"/>
</dbReference>
<reference evidence="6" key="1">
    <citation type="journal article" date="2014" name="Int. J. Syst. Evol. Microbiol.">
        <title>Complete genome sequence of Corynebacterium casei LMG S-19264T (=DSM 44701T), isolated from a smear-ripened cheese.</title>
        <authorList>
            <consortium name="US DOE Joint Genome Institute (JGI-PGF)"/>
            <person name="Walter F."/>
            <person name="Albersmeier A."/>
            <person name="Kalinowski J."/>
            <person name="Ruckert C."/>
        </authorList>
    </citation>
    <scope>NUCLEOTIDE SEQUENCE</scope>
    <source>
        <strain evidence="6">CGMCC 1.10859</strain>
    </source>
</reference>
<feature type="domain" description="GGDEF" evidence="5">
    <location>
        <begin position="329"/>
        <end position="466"/>
    </location>
</feature>
<organism evidence="6 7">
    <name type="scientific">Allgaiera indica</name>
    <dbReference type="NCBI Taxonomy" id="765699"/>
    <lineage>
        <taxon>Bacteria</taxon>
        <taxon>Pseudomonadati</taxon>
        <taxon>Pseudomonadota</taxon>
        <taxon>Alphaproteobacteria</taxon>
        <taxon>Rhodobacterales</taxon>
        <taxon>Paracoccaceae</taxon>
        <taxon>Allgaiera</taxon>
    </lineage>
</organism>
<dbReference type="InterPro" id="IPR029787">
    <property type="entry name" value="Nucleotide_cyclase"/>
</dbReference>
<dbReference type="Gene3D" id="3.40.50.2300">
    <property type="match status" value="1"/>
</dbReference>
<dbReference type="GO" id="GO:0000160">
    <property type="term" value="P:phosphorelay signal transduction system"/>
    <property type="evidence" value="ECO:0007669"/>
    <property type="project" value="InterPro"/>
</dbReference>
<feature type="domain" description="Response regulatory" evidence="4">
    <location>
        <begin position="6"/>
        <end position="122"/>
    </location>
</feature>
<evidence type="ECO:0000256" key="2">
    <source>
        <dbReference type="ARBA" id="ARBA00034247"/>
    </source>
</evidence>
<comment type="catalytic activity">
    <reaction evidence="2">
        <text>2 GTP = 3',3'-c-di-GMP + 2 diphosphate</text>
        <dbReference type="Rhea" id="RHEA:24898"/>
        <dbReference type="ChEBI" id="CHEBI:33019"/>
        <dbReference type="ChEBI" id="CHEBI:37565"/>
        <dbReference type="ChEBI" id="CHEBI:58805"/>
        <dbReference type="EC" id="2.7.7.65"/>
    </reaction>
</comment>
<dbReference type="SUPFAM" id="SSF52172">
    <property type="entry name" value="CheY-like"/>
    <property type="match status" value="2"/>
</dbReference>
<dbReference type="NCBIfam" id="TIGR00254">
    <property type="entry name" value="GGDEF"/>
    <property type="match status" value="1"/>
</dbReference>
<dbReference type="PROSITE" id="PS50887">
    <property type="entry name" value="GGDEF"/>
    <property type="match status" value="1"/>
</dbReference>
<dbReference type="GO" id="GO:0005886">
    <property type="term" value="C:plasma membrane"/>
    <property type="evidence" value="ECO:0007669"/>
    <property type="project" value="TreeGrafter"/>
</dbReference>
<dbReference type="Pfam" id="PF00072">
    <property type="entry name" value="Response_reg"/>
    <property type="match status" value="1"/>
</dbReference>
<gene>
    <name evidence="6" type="ORF">GCM10008024_09930</name>
</gene>
<dbReference type="FunFam" id="3.30.70.270:FF:000001">
    <property type="entry name" value="Diguanylate cyclase domain protein"/>
    <property type="match status" value="1"/>
</dbReference>
<keyword evidence="3" id="KW-0597">Phosphoprotein</keyword>